<accession>A0ABD0KDL5</accession>
<evidence type="ECO:0000313" key="3">
    <source>
        <dbReference type="Proteomes" id="UP001519460"/>
    </source>
</evidence>
<dbReference type="Proteomes" id="UP001519460">
    <property type="component" value="Unassembled WGS sequence"/>
</dbReference>
<reference evidence="2 3" key="1">
    <citation type="journal article" date="2023" name="Sci. Data">
        <title>Genome assembly of the Korean intertidal mud-creeper Batillaria attramentaria.</title>
        <authorList>
            <person name="Patra A.K."/>
            <person name="Ho P.T."/>
            <person name="Jun S."/>
            <person name="Lee S.J."/>
            <person name="Kim Y."/>
            <person name="Won Y.J."/>
        </authorList>
    </citation>
    <scope>NUCLEOTIDE SEQUENCE [LARGE SCALE GENOMIC DNA]</scope>
    <source>
        <strain evidence="2">Wonlab-2016</strain>
    </source>
</reference>
<name>A0ABD0KDL5_9CAEN</name>
<evidence type="ECO:0000256" key="1">
    <source>
        <dbReference type="SAM" id="MobiDB-lite"/>
    </source>
</evidence>
<proteinExistence type="predicted"/>
<comment type="caution">
    <text evidence="2">The sequence shown here is derived from an EMBL/GenBank/DDBJ whole genome shotgun (WGS) entry which is preliminary data.</text>
</comment>
<feature type="region of interest" description="Disordered" evidence="1">
    <location>
        <begin position="82"/>
        <end position="111"/>
    </location>
</feature>
<sequence length="111" mass="12438">MAVFAALETVLINHTCCVGRLVTTQKTDNRIRGKDIKLFDGDQQTGEQRQLIRIPGAKNCRHGAFEKCHKDRLSPELGAACGSDSHKLRSDHVTEMSSFERSPSRKSKFTH</sequence>
<evidence type="ECO:0000313" key="2">
    <source>
        <dbReference type="EMBL" id="KAK7485219.1"/>
    </source>
</evidence>
<organism evidence="2 3">
    <name type="scientific">Batillaria attramentaria</name>
    <dbReference type="NCBI Taxonomy" id="370345"/>
    <lineage>
        <taxon>Eukaryota</taxon>
        <taxon>Metazoa</taxon>
        <taxon>Spiralia</taxon>
        <taxon>Lophotrochozoa</taxon>
        <taxon>Mollusca</taxon>
        <taxon>Gastropoda</taxon>
        <taxon>Caenogastropoda</taxon>
        <taxon>Sorbeoconcha</taxon>
        <taxon>Cerithioidea</taxon>
        <taxon>Batillariidae</taxon>
        <taxon>Batillaria</taxon>
    </lineage>
</organism>
<dbReference type="AlphaFoldDB" id="A0ABD0KDL5"/>
<gene>
    <name evidence="2" type="ORF">BaRGS_00023470</name>
</gene>
<dbReference type="EMBL" id="JACVVK020000197">
    <property type="protein sequence ID" value="KAK7485219.1"/>
    <property type="molecule type" value="Genomic_DNA"/>
</dbReference>
<keyword evidence="3" id="KW-1185">Reference proteome</keyword>
<feature type="compositionally biased region" description="Basic and acidic residues" evidence="1">
    <location>
        <begin position="84"/>
        <end position="94"/>
    </location>
</feature>
<protein>
    <submittedName>
        <fullName evidence="2">Uncharacterized protein</fullName>
    </submittedName>
</protein>